<evidence type="ECO:0000256" key="2">
    <source>
        <dbReference type="ARBA" id="ARBA00023002"/>
    </source>
</evidence>
<dbReference type="SMART" id="SM00829">
    <property type="entry name" value="PKS_ER"/>
    <property type="match status" value="1"/>
</dbReference>
<dbReference type="SUPFAM" id="SSF50129">
    <property type="entry name" value="GroES-like"/>
    <property type="match status" value="1"/>
</dbReference>
<dbReference type="CDD" id="cd08292">
    <property type="entry name" value="ETR_like_2"/>
    <property type="match status" value="1"/>
</dbReference>
<feature type="domain" description="Enoyl reductase (ER)" evidence="3">
    <location>
        <begin position="10"/>
        <end position="323"/>
    </location>
</feature>
<keyword evidence="1" id="KW-0521">NADP</keyword>
<keyword evidence="5" id="KW-1185">Reference proteome</keyword>
<evidence type="ECO:0000313" key="5">
    <source>
        <dbReference type="Proteomes" id="UP000550729"/>
    </source>
</evidence>
<evidence type="ECO:0000256" key="1">
    <source>
        <dbReference type="ARBA" id="ARBA00022857"/>
    </source>
</evidence>
<dbReference type="GO" id="GO:0070402">
    <property type="term" value="F:NADPH binding"/>
    <property type="evidence" value="ECO:0007669"/>
    <property type="project" value="TreeGrafter"/>
</dbReference>
<evidence type="ECO:0000313" key="4">
    <source>
        <dbReference type="EMBL" id="NMO01506.1"/>
    </source>
</evidence>
<accession>A0A848KS57</accession>
<dbReference type="Gene3D" id="3.90.180.10">
    <property type="entry name" value="Medium-chain alcohol dehydrogenases, catalytic domain"/>
    <property type="match status" value="1"/>
</dbReference>
<gene>
    <name evidence="4" type="ORF">HH308_09810</name>
</gene>
<dbReference type="InterPro" id="IPR036291">
    <property type="entry name" value="NAD(P)-bd_dom_sf"/>
</dbReference>
<proteinExistence type="predicted"/>
<organism evidence="4 5">
    <name type="scientific">Gordonia asplenii</name>
    <dbReference type="NCBI Taxonomy" id="2725283"/>
    <lineage>
        <taxon>Bacteria</taxon>
        <taxon>Bacillati</taxon>
        <taxon>Actinomycetota</taxon>
        <taxon>Actinomycetes</taxon>
        <taxon>Mycobacteriales</taxon>
        <taxon>Gordoniaceae</taxon>
        <taxon>Gordonia</taxon>
    </lineage>
</organism>
<protein>
    <submittedName>
        <fullName evidence="4">Zinc-binding dehydrogenase</fullName>
    </submittedName>
</protein>
<dbReference type="InterPro" id="IPR013154">
    <property type="entry name" value="ADH-like_N"/>
</dbReference>
<reference evidence="4 5" key="1">
    <citation type="submission" date="2020-04" db="EMBL/GenBank/DDBJ databases">
        <title>Gordonia sp. nov. TBRC 11910.</title>
        <authorList>
            <person name="Suriyachadkun C."/>
        </authorList>
    </citation>
    <scope>NUCLEOTIDE SEQUENCE [LARGE SCALE GENOMIC DNA]</scope>
    <source>
        <strain evidence="4 5">TBRC 11910</strain>
    </source>
</reference>
<dbReference type="Gene3D" id="3.40.50.720">
    <property type="entry name" value="NAD(P)-binding Rossmann-like Domain"/>
    <property type="match status" value="1"/>
</dbReference>
<dbReference type="InterPro" id="IPR013149">
    <property type="entry name" value="ADH-like_C"/>
</dbReference>
<dbReference type="SUPFAM" id="SSF51735">
    <property type="entry name" value="NAD(P)-binding Rossmann-fold domains"/>
    <property type="match status" value="1"/>
</dbReference>
<sequence length="325" mass="33447">MQALIQHGFGDPATVLGVEEVATPEPAPGKVRIRTVLAPIHNHDLWTVRGEYGFKPGLPAGAGTEAVGVVDAVGDGVGTVSVGQRVVTRAAFGTWAEYFTSPAKALIPVPDDIDDETAAQLVAMPYSAVSLLDYLGVGDGDAIVQNTANGAVGTILAQLAPSRGITVVGLVRRQESVDQLAAQGISNIVATDSDGWRAQARELGGERGFRAAIDSIGGEASGDIATLLADDGTLVVFGAMGSPNMILPSGPLIFRQLTVKGFWAKKVGEQMAPEKSAELMGEVFTAAIDGSLKLPVDSVHSFADFAAAAAASARPGRVGKVLLKP</sequence>
<evidence type="ECO:0000259" key="3">
    <source>
        <dbReference type="SMART" id="SM00829"/>
    </source>
</evidence>
<dbReference type="GO" id="GO:0016651">
    <property type="term" value="F:oxidoreductase activity, acting on NAD(P)H"/>
    <property type="evidence" value="ECO:0007669"/>
    <property type="project" value="TreeGrafter"/>
</dbReference>
<dbReference type="InterPro" id="IPR020843">
    <property type="entry name" value="ER"/>
</dbReference>
<keyword evidence="2" id="KW-0560">Oxidoreductase</keyword>
<dbReference type="PANTHER" id="PTHR48106">
    <property type="entry name" value="QUINONE OXIDOREDUCTASE PIG3-RELATED"/>
    <property type="match status" value="1"/>
</dbReference>
<dbReference type="RefSeq" id="WP_170194011.1">
    <property type="nucleotide sequence ID" value="NZ_JABBNB010000008.1"/>
</dbReference>
<dbReference type="PANTHER" id="PTHR48106:SF2">
    <property type="entry name" value="ZN2+-BINDING DEHYDROGENASE"/>
    <property type="match status" value="1"/>
</dbReference>
<dbReference type="Pfam" id="PF08240">
    <property type="entry name" value="ADH_N"/>
    <property type="match status" value="1"/>
</dbReference>
<dbReference type="Pfam" id="PF00107">
    <property type="entry name" value="ADH_zinc_N"/>
    <property type="match status" value="1"/>
</dbReference>
<dbReference type="EMBL" id="JABBNB010000008">
    <property type="protein sequence ID" value="NMO01506.1"/>
    <property type="molecule type" value="Genomic_DNA"/>
</dbReference>
<name>A0A848KS57_9ACTN</name>
<comment type="caution">
    <text evidence="4">The sequence shown here is derived from an EMBL/GenBank/DDBJ whole genome shotgun (WGS) entry which is preliminary data.</text>
</comment>
<dbReference type="Proteomes" id="UP000550729">
    <property type="component" value="Unassembled WGS sequence"/>
</dbReference>
<dbReference type="InterPro" id="IPR011032">
    <property type="entry name" value="GroES-like_sf"/>
</dbReference>
<dbReference type="AlphaFoldDB" id="A0A848KS57"/>